<dbReference type="EMBL" id="NEDP02003345">
    <property type="protein sequence ID" value="OWF48956.1"/>
    <property type="molecule type" value="Genomic_DNA"/>
</dbReference>
<keyword evidence="6" id="KW-1185">Reference proteome</keyword>
<dbReference type="GO" id="GO:0000049">
    <property type="term" value="F:tRNA binding"/>
    <property type="evidence" value="ECO:0007669"/>
    <property type="project" value="TreeGrafter"/>
</dbReference>
<dbReference type="CDD" id="cd02440">
    <property type="entry name" value="AdoMet_MTases"/>
    <property type="match status" value="1"/>
</dbReference>
<dbReference type="STRING" id="6573.A0A210QJU7"/>
<dbReference type="OrthoDB" id="271595at2759"/>
<dbReference type="Pfam" id="PF08241">
    <property type="entry name" value="Methyltransf_11"/>
    <property type="match status" value="1"/>
</dbReference>
<feature type="compositionally biased region" description="Polar residues" evidence="3">
    <location>
        <begin position="633"/>
        <end position="649"/>
    </location>
</feature>
<feature type="region of interest" description="Disordered" evidence="3">
    <location>
        <begin position="426"/>
        <end position="449"/>
    </location>
</feature>
<dbReference type="PANTHER" id="PTHR13069">
    <property type="entry name" value="ALKYLATED DNA REPAIR PROTEIN ALKB HOMOLOG 8"/>
    <property type="match status" value="1"/>
</dbReference>
<evidence type="ECO:0000256" key="3">
    <source>
        <dbReference type="SAM" id="MobiDB-lite"/>
    </source>
</evidence>
<keyword evidence="2 5" id="KW-0808">Transferase</keyword>
<dbReference type="Proteomes" id="UP000242188">
    <property type="component" value="Unassembled WGS sequence"/>
</dbReference>
<dbReference type="GO" id="GO:0008757">
    <property type="term" value="F:S-adenosylmethionine-dependent methyltransferase activity"/>
    <property type="evidence" value="ECO:0007669"/>
    <property type="project" value="InterPro"/>
</dbReference>
<organism evidence="5 6">
    <name type="scientific">Mizuhopecten yessoensis</name>
    <name type="common">Japanese scallop</name>
    <name type="synonym">Patinopecten yessoensis</name>
    <dbReference type="NCBI Taxonomy" id="6573"/>
    <lineage>
        <taxon>Eukaryota</taxon>
        <taxon>Metazoa</taxon>
        <taxon>Spiralia</taxon>
        <taxon>Lophotrochozoa</taxon>
        <taxon>Mollusca</taxon>
        <taxon>Bivalvia</taxon>
        <taxon>Autobranchia</taxon>
        <taxon>Pteriomorphia</taxon>
        <taxon>Pectinida</taxon>
        <taxon>Pectinoidea</taxon>
        <taxon>Pectinidae</taxon>
        <taxon>Mizuhopecten</taxon>
    </lineage>
</organism>
<comment type="caution">
    <text evidence="5">The sequence shown here is derived from an EMBL/GenBank/DDBJ whole genome shotgun (WGS) entry which is preliminary data.</text>
</comment>
<keyword evidence="1 5" id="KW-0489">Methyltransferase</keyword>
<feature type="compositionally biased region" description="Polar residues" evidence="3">
    <location>
        <begin position="426"/>
        <end position="437"/>
    </location>
</feature>
<dbReference type="InterPro" id="IPR051422">
    <property type="entry name" value="AlkB_tRNA_MeTrf/Diox"/>
</dbReference>
<gene>
    <name evidence="5" type="ORF">KP79_PYT12435</name>
</gene>
<protein>
    <submittedName>
        <fullName evidence="5">Methyltransferase KIAA1456</fullName>
    </submittedName>
</protein>
<evidence type="ECO:0000313" key="6">
    <source>
        <dbReference type="Proteomes" id="UP000242188"/>
    </source>
</evidence>
<dbReference type="FunFam" id="3.40.50.150:FF:000195">
    <property type="entry name" value="Methyltransferase domain containing protein"/>
    <property type="match status" value="1"/>
</dbReference>
<evidence type="ECO:0000256" key="2">
    <source>
        <dbReference type="ARBA" id="ARBA00022679"/>
    </source>
</evidence>
<dbReference type="AlphaFoldDB" id="A0A210QJU7"/>
<dbReference type="GO" id="GO:0030488">
    <property type="term" value="P:tRNA methylation"/>
    <property type="evidence" value="ECO:0007669"/>
    <property type="project" value="TreeGrafter"/>
</dbReference>
<reference evidence="5 6" key="1">
    <citation type="journal article" date="2017" name="Nat. Ecol. Evol.">
        <title>Scallop genome provides insights into evolution of bilaterian karyotype and development.</title>
        <authorList>
            <person name="Wang S."/>
            <person name="Zhang J."/>
            <person name="Jiao W."/>
            <person name="Li J."/>
            <person name="Xun X."/>
            <person name="Sun Y."/>
            <person name="Guo X."/>
            <person name="Huan P."/>
            <person name="Dong B."/>
            <person name="Zhang L."/>
            <person name="Hu X."/>
            <person name="Sun X."/>
            <person name="Wang J."/>
            <person name="Zhao C."/>
            <person name="Wang Y."/>
            <person name="Wang D."/>
            <person name="Huang X."/>
            <person name="Wang R."/>
            <person name="Lv J."/>
            <person name="Li Y."/>
            <person name="Zhang Z."/>
            <person name="Liu B."/>
            <person name="Lu W."/>
            <person name="Hui Y."/>
            <person name="Liang J."/>
            <person name="Zhou Z."/>
            <person name="Hou R."/>
            <person name="Li X."/>
            <person name="Liu Y."/>
            <person name="Li H."/>
            <person name="Ning X."/>
            <person name="Lin Y."/>
            <person name="Zhao L."/>
            <person name="Xing Q."/>
            <person name="Dou J."/>
            <person name="Li Y."/>
            <person name="Mao J."/>
            <person name="Guo H."/>
            <person name="Dou H."/>
            <person name="Li T."/>
            <person name="Mu C."/>
            <person name="Jiang W."/>
            <person name="Fu Q."/>
            <person name="Fu X."/>
            <person name="Miao Y."/>
            <person name="Liu J."/>
            <person name="Yu Q."/>
            <person name="Li R."/>
            <person name="Liao H."/>
            <person name="Li X."/>
            <person name="Kong Y."/>
            <person name="Jiang Z."/>
            <person name="Chourrout D."/>
            <person name="Li R."/>
            <person name="Bao Z."/>
        </authorList>
    </citation>
    <scope>NUCLEOTIDE SEQUENCE [LARGE SCALE GENOMIC DNA]</scope>
    <source>
        <strain evidence="5 6">PY_sf001</strain>
    </source>
</reference>
<proteinExistence type="predicted"/>
<evidence type="ECO:0000259" key="4">
    <source>
        <dbReference type="Pfam" id="PF08241"/>
    </source>
</evidence>
<dbReference type="InterPro" id="IPR013216">
    <property type="entry name" value="Methyltransf_11"/>
</dbReference>
<dbReference type="SUPFAM" id="SSF53335">
    <property type="entry name" value="S-adenosyl-L-methionine-dependent methyltransferases"/>
    <property type="match status" value="1"/>
</dbReference>
<dbReference type="GO" id="GO:0005737">
    <property type="term" value="C:cytoplasm"/>
    <property type="evidence" value="ECO:0007669"/>
    <property type="project" value="TreeGrafter"/>
</dbReference>
<dbReference type="PANTHER" id="PTHR13069:SF37">
    <property type="entry name" value="FIRE DANCER"/>
    <property type="match status" value="1"/>
</dbReference>
<dbReference type="InterPro" id="IPR029063">
    <property type="entry name" value="SAM-dependent_MTases_sf"/>
</dbReference>
<dbReference type="GO" id="GO:0002098">
    <property type="term" value="P:tRNA wobble uridine modification"/>
    <property type="evidence" value="ECO:0007669"/>
    <property type="project" value="TreeGrafter"/>
</dbReference>
<accession>A0A210QJU7</accession>
<dbReference type="GO" id="GO:0005634">
    <property type="term" value="C:nucleus"/>
    <property type="evidence" value="ECO:0007669"/>
    <property type="project" value="TreeGrafter"/>
</dbReference>
<feature type="region of interest" description="Disordered" evidence="3">
    <location>
        <begin position="633"/>
        <end position="657"/>
    </location>
</feature>
<name>A0A210QJU7_MIZYE</name>
<sequence>MPLQDNTGRRSSDKLEQNHVYSVYDQIAPCFSEISQKAWPNVRRFLKRLQPGSLVADIGCGSGRYLHINKSVFKVGLDICCPLVESAGTKGHEVLVADNLKLPFRSGLFDAVISIGVIHHFATTERRIEAVRELARILRPGGQLMLYVWAYEQRHRRFDGQDVLVPWHGGQKTSRSANIQGLLPFCSDKDLSSVSSISEDESSADTSDFSFSGRTLQRTASETFKDALKDTLKELDNVFWTDHSVSKVNATRKRSNTLPNILNGQGLLRLPEEKKRVSSVSRSVLAEECRRIEASMKALSASHNHRWYGGEDGDGEGSDITEKDDRRIPVLNGIHNASDKCGTHNTLIDGEGHAKHKQYYQNVLSHKSKNVSTKTKLAPTKTYLSSDSIVEPISAYQSHSHIAKNVKVKTVSKLALQDRETHSVVNKQGLISESSPNKVSGTSSKKDTKKTNIQNEEVSFFNLIKDKIKKVFDIEPPPKPLQSPDVISKSLAVENWLLHSFGGDGTLGNLSTSTSLDEFDGFAVREFPQSSRPSNRNSVDITDDLDRLQISGQEEVTNGVISVADDGLENCLSQSQVNGHSKNSESNLGTFRNHVNGCLSEETINTLTQSQTSGTMFVCSSRSENSVQSCADNQIRYSGPSSDAGSTNHNKSHDQKGWSHDCTINNGSCDQYGALESLCRLTDLDPAGNNSQLFVSKEFSNGEMSTEVPSHWSSQRSEIEKTNVSKSGVSKSLQNLNGYHNGSTESCQPNCVSDVQELPGQCAAKELCRYYHVFREGELTELITDHVHSLRVVSDMFDHSNWCVVVEKR</sequence>
<dbReference type="GO" id="GO:0106335">
    <property type="term" value="F:tRNA (5-carboxymethyluridine(34)-5-O)-methyltransferase activity"/>
    <property type="evidence" value="ECO:0007669"/>
    <property type="project" value="TreeGrafter"/>
</dbReference>
<evidence type="ECO:0000313" key="5">
    <source>
        <dbReference type="EMBL" id="OWF48956.1"/>
    </source>
</evidence>
<feature type="domain" description="Methyltransferase type 11" evidence="4">
    <location>
        <begin position="57"/>
        <end position="145"/>
    </location>
</feature>
<dbReference type="Gene3D" id="3.40.50.150">
    <property type="entry name" value="Vaccinia Virus protein VP39"/>
    <property type="match status" value="2"/>
</dbReference>
<evidence type="ECO:0000256" key="1">
    <source>
        <dbReference type="ARBA" id="ARBA00022603"/>
    </source>
</evidence>